<feature type="transmembrane region" description="Helical" evidence="7">
    <location>
        <begin position="56"/>
        <end position="79"/>
    </location>
</feature>
<dbReference type="AlphaFoldDB" id="G4QKW6"/>
<feature type="transmembrane region" description="Helical" evidence="7">
    <location>
        <begin position="517"/>
        <end position="536"/>
    </location>
</feature>
<feature type="transmembrane region" description="Helical" evidence="7">
    <location>
        <begin position="197"/>
        <end position="220"/>
    </location>
</feature>
<keyword evidence="5 7" id="KW-1133">Transmembrane helix</keyword>
<dbReference type="KEGG" id="gni:GNIT_1229"/>
<comment type="similarity">
    <text evidence="7">Belongs to the binding-protein-dependent transport system permease family.</text>
</comment>
<feature type="domain" description="ABC transmembrane type-1" evidence="8">
    <location>
        <begin position="329"/>
        <end position="535"/>
    </location>
</feature>
<evidence type="ECO:0000256" key="4">
    <source>
        <dbReference type="ARBA" id="ARBA00022692"/>
    </source>
</evidence>
<protein>
    <submittedName>
        <fullName evidence="9">Binding-protein-dependent transport systems inner membrane component</fullName>
    </submittedName>
</protein>
<dbReference type="Pfam" id="PF00528">
    <property type="entry name" value="BPD_transp_1"/>
    <property type="match status" value="2"/>
</dbReference>
<keyword evidence="2 7" id="KW-0813">Transport</keyword>
<comment type="subcellular location">
    <subcellularLocation>
        <location evidence="1 7">Cell membrane</location>
        <topology evidence="1 7">Multi-pass membrane protein</topology>
    </subcellularLocation>
</comment>
<dbReference type="InterPro" id="IPR000515">
    <property type="entry name" value="MetI-like"/>
</dbReference>
<dbReference type="Proteomes" id="UP000009282">
    <property type="component" value="Chromosome"/>
</dbReference>
<dbReference type="EMBL" id="CP003060">
    <property type="protein sequence ID" value="AEP29356.1"/>
    <property type="molecule type" value="Genomic_DNA"/>
</dbReference>
<evidence type="ECO:0000313" key="10">
    <source>
        <dbReference type="Proteomes" id="UP000009282"/>
    </source>
</evidence>
<name>G4QKW6_GLANF</name>
<dbReference type="InterPro" id="IPR035906">
    <property type="entry name" value="MetI-like_sf"/>
</dbReference>
<evidence type="ECO:0000313" key="9">
    <source>
        <dbReference type="EMBL" id="AEP29356.1"/>
    </source>
</evidence>
<keyword evidence="6 7" id="KW-0472">Membrane</keyword>
<feature type="transmembrane region" description="Helical" evidence="7">
    <location>
        <begin position="410"/>
        <end position="431"/>
    </location>
</feature>
<feature type="transmembrane region" description="Helical" evidence="7">
    <location>
        <begin position="467"/>
        <end position="484"/>
    </location>
</feature>
<keyword evidence="3" id="KW-1003">Cell membrane</keyword>
<sequence length="547" mass="60242">MIKTALKGSAFTLYSVLAGLFLGLPIFVIFASFLFWDAAIWQHLSSTVLPRYISNSATLAFGVGFGATLIGTYLAWLIVNYDFYGRRLIQWLVLLPLAMPAYIIAYTYTGLLDFAGPLQTLVRDTFALGSQDYWFPEIRSLTGAIVLMSLVLYPYVYILARTAFSEQSQKYREVSELAGVSPLKHFLKVALPLARPAIMTGAALAMMEALADFGTVEYFGVSTFTTGIYRTWFGLGDINAASQLSGFLCLFVFILIMIEKLSRRDSQNYSSRQGKSAQAKKVRGMQSAFLFLLCSLPVTFGFIVPFVQLAIWTFSFSDISSLEDYPEYAMNSAMLAGIGCVVVVTMALLFSYAKRLQPSKTVSGFIQFVSLGYAMPGTVIAIGVLVPLGWLDIKLNMFTNAYFDVQPGLVLSGTIFALIFAYAIRFMSVALNNTEAGIQRIKPSMDEASKVLGDSSIQRLFRIHIPLLKASLLSAALLVFVDILKELPATLVLRPFNFNTLAVKAFELASDERLIDAALPSITIVLVGILPVILLTKTLDGIERKYA</sequence>
<evidence type="ECO:0000256" key="1">
    <source>
        <dbReference type="ARBA" id="ARBA00004651"/>
    </source>
</evidence>
<dbReference type="PROSITE" id="PS50928">
    <property type="entry name" value="ABC_TM1"/>
    <property type="match status" value="2"/>
</dbReference>
<feature type="transmembrane region" description="Helical" evidence="7">
    <location>
        <begin position="365"/>
        <end position="390"/>
    </location>
</feature>
<feature type="transmembrane region" description="Helical" evidence="7">
    <location>
        <begin position="240"/>
        <end position="258"/>
    </location>
</feature>
<feature type="domain" description="ABC transmembrane type-1" evidence="8">
    <location>
        <begin position="53"/>
        <end position="259"/>
    </location>
</feature>
<dbReference type="RefSeq" id="WP_014108230.1">
    <property type="nucleotide sequence ID" value="NC_016041.1"/>
</dbReference>
<evidence type="ECO:0000256" key="3">
    <source>
        <dbReference type="ARBA" id="ARBA00022475"/>
    </source>
</evidence>
<keyword evidence="10" id="KW-1185">Reference proteome</keyword>
<dbReference type="SUPFAM" id="SSF161098">
    <property type="entry name" value="MetI-like"/>
    <property type="match status" value="2"/>
</dbReference>
<dbReference type="eggNOG" id="COG1178">
    <property type="taxonomic scope" value="Bacteria"/>
</dbReference>
<dbReference type="Gene3D" id="1.10.3720.10">
    <property type="entry name" value="MetI-like"/>
    <property type="match status" value="2"/>
</dbReference>
<evidence type="ECO:0000256" key="7">
    <source>
        <dbReference type="RuleBase" id="RU363032"/>
    </source>
</evidence>
<evidence type="ECO:0000259" key="8">
    <source>
        <dbReference type="PROSITE" id="PS50928"/>
    </source>
</evidence>
<organism evidence="9 10">
    <name type="scientific">Glaciecola nitratireducens (strain JCM 12485 / KCTC 12276 / FR1064)</name>
    <dbReference type="NCBI Taxonomy" id="1085623"/>
    <lineage>
        <taxon>Bacteria</taxon>
        <taxon>Pseudomonadati</taxon>
        <taxon>Pseudomonadota</taxon>
        <taxon>Gammaproteobacteria</taxon>
        <taxon>Alteromonadales</taxon>
        <taxon>Alteromonadaceae</taxon>
        <taxon>Brumicola</taxon>
    </lineage>
</organism>
<dbReference type="CDD" id="cd06261">
    <property type="entry name" value="TM_PBP2"/>
    <property type="match status" value="2"/>
</dbReference>
<dbReference type="PANTHER" id="PTHR30183:SF2">
    <property type="entry name" value="IRON UTILIZATION PROTEIN"/>
    <property type="match status" value="1"/>
</dbReference>
<dbReference type="OrthoDB" id="9790211at2"/>
<dbReference type="PANTHER" id="PTHR30183">
    <property type="entry name" value="MOLYBDENUM TRANSPORT SYSTEM PERMEASE PROTEIN MODB"/>
    <property type="match status" value="1"/>
</dbReference>
<dbReference type="GO" id="GO:0005886">
    <property type="term" value="C:plasma membrane"/>
    <property type="evidence" value="ECO:0007669"/>
    <property type="project" value="UniProtKB-SubCell"/>
</dbReference>
<feature type="transmembrane region" description="Helical" evidence="7">
    <location>
        <begin position="332"/>
        <end position="353"/>
    </location>
</feature>
<accession>G4QKW6</accession>
<evidence type="ECO:0000256" key="5">
    <source>
        <dbReference type="ARBA" id="ARBA00022989"/>
    </source>
</evidence>
<keyword evidence="4 7" id="KW-0812">Transmembrane</keyword>
<dbReference type="GO" id="GO:0055085">
    <property type="term" value="P:transmembrane transport"/>
    <property type="evidence" value="ECO:0007669"/>
    <property type="project" value="InterPro"/>
</dbReference>
<feature type="transmembrane region" description="Helical" evidence="7">
    <location>
        <begin position="91"/>
        <end position="109"/>
    </location>
</feature>
<dbReference type="HOGENOM" id="CLU_021838_0_2_6"/>
<evidence type="ECO:0000256" key="2">
    <source>
        <dbReference type="ARBA" id="ARBA00022448"/>
    </source>
</evidence>
<feature type="transmembrane region" description="Helical" evidence="7">
    <location>
        <begin position="288"/>
        <end position="312"/>
    </location>
</feature>
<dbReference type="FunFam" id="1.10.3720.10:FF:000088">
    <property type="entry name" value="Iron(III) ABC transporter, permease protein"/>
    <property type="match status" value="1"/>
</dbReference>
<evidence type="ECO:0000256" key="6">
    <source>
        <dbReference type="ARBA" id="ARBA00023136"/>
    </source>
</evidence>
<dbReference type="STRING" id="1085623.GNIT_1229"/>
<gene>
    <name evidence="9" type="ordered locus">GNIT_1229</name>
</gene>
<feature type="transmembrane region" description="Helical" evidence="7">
    <location>
        <begin position="138"/>
        <end position="160"/>
    </location>
</feature>
<proteinExistence type="inferred from homology"/>
<feature type="transmembrane region" description="Helical" evidence="7">
    <location>
        <begin position="12"/>
        <end position="36"/>
    </location>
</feature>
<reference evidence="9 10" key="1">
    <citation type="journal article" date="2011" name="J. Bacteriol.">
        <title>Complete genome sequence of seawater bacterium Glaciecola nitratireducens FR1064T.</title>
        <authorList>
            <person name="Bian F."/>
            <person name="Qin Q.L."/>
            <person name="Xie B.B."/>
            <person name="Shu Y.L."/>
            <person name="Zhang X.Y."/>
            <person name="Yu Y."/>
            <person name="Chen B."/>
            <person name="Chen X.L."/>
            <person name="Zhou B.C."/>
            <person name="Zhang Y.Z."/>
        </authorList>
    </citation>
    <scope>NUCLEOTIDE SEQUENCE [LARGE SCALE GENOMIC DNA]</scope>
    <source>
        <strain evidence="10">JCM 12485 / KCTC 12276 / FR1064</strain>
    </source>
</reference>